<name>X1FF56_9ZZZZ</name>
<protein>
    <submittedName>
        <fullName evidence="2">Uncharacterized protein</fullName>
    </submittedName>
</protein>
<organism evidence="2">
    <name type="scientific">marine sediment metagenome</name>
    <dbReference type="NCBI Taxonomy" id="412755"/>
    <lineage>
        <taxon>unclassified sequences</taxon>
        <taxon>metagenomes</taxon>
        <taxon>ecological metagenomes</taxon>
    </lineage>
</organism>
<reference evidence="2" key="1">
    <citation type="journal article" date="2014" name="Front. Microbiol.">
        <title>High frequency of phylogenetically diverse reductive dehalogenase-homologous genes in deep subseafloor sedimentary metagenomes.</title>
        <authorList>
            <person name="Kawai M."/>
            <person name="Futagami T."/>
            <person name="Toyoda A."/>
            <person name="Takaki Y."/>
            <person name="Nishi S."/>
            <person name="Hori S."/>
            <person name="Arai W."/>
            <person name="Tsubouchi T."/>
            <person name="Morono Y."/>
            <person name="Uchiyama I."/>
            <person name="Ito T."/>
            <person name="Fujiyama A."/>
            <person name="Inagaki F."/>
            <person name="Takami H."/>
        </authorList>
    </citation>
    <scope>NUCLEOTIDE SEQUENCE</scope>
    <source>
        <strain evidence="2">Expedition CK06-06</strain>
    </source>
</reference>
<feature type="transmembrane region" description="Helical" evidence="1">
    <location>
        <begin position="151"/>
        <end position="169"/>
    </location>
</feature>
<proteinExistence type="predicted"/>
<sequence>YNWQVEDTDWKDAYQYQLCSDGWVIDSAILLESYYGVDLVLDEFDGETLDIPVLNVQGGRIFQKGMADLEEICKEVFYVLESDFDWSDPTYSDEVWTATHNWVTILGTGNTSQIPLAMNTVGSIFNVGGSVVVGLAFFASVIGFMAIVSGYGIAGTGVAVSMSIILLALGAWLGVIAYALIAIAAIICIIFLAWIMFWRAT</sequence>
<comment type="caution">
    <text evidence="2">The sequence shown here is derived from an EMBL/GenBank/DDBJ whole genome shotgun (WGS) entry which is preliminary data.</text>
</comment>
<feature type="non-terminal residue" evidence="2">
    <location>
        <position position="1"/>
    </location>
</feature>
<keyword evidence="1" id="KW-0812">Transmembrane</keyword>
<feature type="transmembrane region" description="Helical" evidence="1">
    <location>
        <begin position="124"/>
        <end position="144"/>
    </location>
</feature>
<keyword evidence="1" id="KW-1133">Transmembrane helix</keyword>
<evidence type="ECO:0000313" key="2">
    <source>
        <dbReference type="EMBL" id="GAH44271.1"/>
    </source>
</evidence>
<keyword evidence="1" id="KW-0472">Membrane</keyword>
<dbReference type="AlphaFoldDB" id="X1FF56"/>
<feature type="transmembrane region" description="Helical" evidence="1">
    <location>
        <begin position="175"/>
        <end position="197"/>
    </location>
</feature>
<accession>X1FF56</accession>
<gene>
    <name evidence="2" type="ORF">S03H2_14479</name>
</gene>
<dbReference type="EMBL" id="BARU01007346">
    <property type="protein sequence ID" value="GAH44271.1"/>
    <property type="molecule type" value="Genomic_DNA"/>
</dbReference>
<evidence type="ECO:0000256" key="1">
    <source>
        <dbReference type="SAM" id="Phobius"/>
    </source>
</evidence>